<evidence type="ECO:0000313" key="3">
    <source>
        <dbReference type="EMBL" id="AAP15295.1"/>
    </source>
</evidence>
<dbReference type="InterPro" id="IPR036390">
    <property type="entry name" value="WH_DNA-bd_sf"/>
</dbReference>
<dbReference type="Gene3D" id="1.10.10.10">
    <property type="entry name" value="Winged helix-like DNA-binding domain superfamily/Winged helix DNA-binding domain"/>
    <property type="match status" value="2"/>
</dbReference>
<gene>
    <name evidence="3" type="primary">rep</name>
</gene>
<dbReference type="InterPro" id="IPR036388">
    <property type="entry name" value="WH-like_DNA-bd_sf"/>
</dbReference>
<dbReference type="GO" id="GO:0006270">
    <property type="term" value="P:DNA replication initiation"/>
    <property type="evidence" value="ECO:0007669"/>
    <property type="project" value="InterPro"/>
</dbReference>
<dbReference type="GO" id="GO:0003887">
    <property type="term" value="F:DNA-directed DNA polymerase activity"/>
    <property type="evidence" value="ECO:0007669"/>
    <property type="project" value="InterPro"/>
</dbReference>
<dbReference type="InterPro" id="IPR000525">
    <property type="entry name" value="Initiator_Rep_WH1"/>
</dbReference>
<accession>Q83ZX8</accession>
<dbReference type="Pfam" id="PF21205">
    <property type="entry name" value="Rep3_C"/>
    <property type="match status" value="1"/>
</dbReference>
<dbReference type="AlphaFoldDB" id="Q83ZX8"/>
<comment type="similarity">
    <text evidence="1">Belongs to the initiator RepB protein family.</text>
</comment>
<evidence type="ECO:0000256" key="1">
    <source>
        <dbReference type="ARBA" id="ARBA00038283"/>
    </source>
</evidence>
<name>Q83ZX8_PASMD</name>
<reference evidence="3" key="1">
    <citation type="submission" date="2003-02" db="EMBL/GenBank/DDBJ databases">
        <title>Molecular characterization of plasmids with antimicrobial resistant genes in avian isolates of Pasteurella multocida.</title>
        <authorList>
            <person name="Wu J."/>
            <person name="Shieh H.K."/>
            <person name="Shien J."/>
            <person name="Gong S."/>
            <person name="Chang P."/>
        </authorList>
    </citation>
    <scope>NUCLEOTIDE SEQUENCE</scope>
    <source>
        <plasmid evidence="3">pJR1</plasmid>
    </source>
</reference>
<geneLocation type="plasmid" evidence="3">
    <name>pJR1</name>
</geneLocation>
<protein>
    <submittedName>
        <fullName evidence="3">Replication protein</fullName>
    </submittedName>
</protein>
<sequence>MPKELIVVKSNDFIEASYKLTLDEMRVLLLTLGVLDPDKPKRLFEFTVSDFAKRFGIDEKIAYQQVSKAVDKLGGRWAVIEKTKKVERKVTFLTEQAYFQGEGRFQIILHEKLMPYISKLKGRFTKYNLDYVVNFNGFHSIRLYELMAQYRIGGEREISLTDLKDWLQVADKYPRYNNFKQWVIEPSVNEINNKSDLNITYEPIKQGRKIHGLKFTIKAKKQHQTTNKIDIKLPNRPQVLKGSDAEGKWARECIRVIKKFYQDNKIELQNYRLEHLTKLVNYYTILGDTFARDDVKKVIEYREKQLDLVDQIN</sequence>
<feature type="domain" description="Initiator Rep protein WH1" evidence="2">
    <location>
        <begin position="6"/>
        <end position="147"/>
    </location>
</feature>
<evidence type="ECO:0000259" key="2">
    <source>
        <dbReference type="Pfam" id="PF01051"/>
    </source>
</evidence>
<dbReference type="SUPFAM" id="SSF46785">
    <property type="entry name" value="Winged helix' DNA-binding domain"/>
    <property type="match status" value="2"/>
</dbReference>
<proteinExistence type="inferred from homology"/>
<dbReference type="EMBL" id="AY232670">
    <property type="protein sequence ID" value="AAP15295.1"/>
    <property type="molecule type" value="Genomic_DNA"/>
</dbReference>
<dbReference type="Pfam" id="PF01051">
    <property type="entry name" value="Rep3_N"/>
    <property type="match status" value="1"/>
</dbReference>
<organism evidence="3">
    <name type="scientific">Pasteurella multocida</name>
    <dbReference type="NCBI Taxonomy" id="747"/>
    <lineage>
        <taxon>Bacteria</taxon>
        <taxon>Pseudomonadati</taxon>
        <taxon>Pseudomonadota</taxon>
        <taxon>Gammaproteobacteria</taxon>
        <taxon>Pasteurellales</taxon>
        <taxon>Pasteurellaceae</taxon>
        <taxon>Pasteurella</taxon>
    </lineage>
</organism>
<keyword evidence="3" id="KW-0614">Plasmid</keyword>
<dbReference type="RefSeq" id="WP_011113046.1">
    <property type="nucleotide sequence ID" value="NC_004771.1"/>
</dbReference>